<evidence type="ECO:0000256" key="5">
    <source>
        <dbReference type="PIRSR" id="PIRSR601486-1"/>
    </source>
</evidence>
<proteinExistence type="predicted"/>
<dbReference type="RefSeq" id="WP_054553893.1">
    <property type="nucleotide sequence ID" value="NZ_LJTC01000010.1"/>
</dbReference>
<dbReference type="SUPFAM" id="SSF46458">
    <property type="entry name" value="Globin-like"/>
    <property type="match status" value="1"/>
</dbReference>
<dbReference type="InterPro" id="IPR001486">
    <property type="entry name" value="Hemoglobin_trunc"/>
</dbReference>
<dbReference type="CDD" id="cd00454">
    <property type="entry name" value="TrHb1_N"/>
    <property type="match status" value="1"/>
</dbReference>
<dbReference type="AlphaFoldDB" id="A0A0P7EBQ2"/>
<name>A0A0P7EBQ2_9GAMM</name>
<evidence type="ECO:0008006" key="8">
    <source>
        <dbReference type="Google" id="ProtNLM"/>
    </source>
</evidence>
<dbReference type="EMBL" id="LJTC01000010">
    <property type="protein sequence ID" value="KPM82687.1"/>
    <property type="molecule type" value="Genomic_DNA"/>
</dbReference>
<evidence type="ECO:0000256" key="3">
    <source>
        <dbReference type="ARBA" id="ARBA00022723"/>
    </source>
</evidence>
<evidence type="ECO:0000256" key="2">
    <source>
        <dbReference type="ARBA" id="ARBA00022617"/>
    </source>
</evidence>
<keyword evidence="2 5" id="KW-0349">Heme</keyword>
<dbReference type="InterPro" id="IPR012292">
    <property type="entry name" value="Globin/Proto"/>
</dbReference>
<evidence type="ECO:0000256" key="1">
    <source>
        <dbReference type="ARBA" id="ARBA00022448"/>
    </source>
</evidence>
<keyword evidence="4 5" id="KW-0408">Iron</keyword>
<dbReference type="PATRIC" id="fig|570156.3.peg.4167"/>
<dbReference type="GO" id="GO:0019825">
    <property type="term" value="F:oxygen binding"/>
    <property type="evidence" value="ECO:0007669"/>
    <property type="project" value="InterPro"/>
</dbReference>
<dbReference type="Pfam" id="PF01152">
    <property type="entry name" value="Bac_globin"/>
    <property type="match status" value="1"/>
</dbReference>
<dbReference type="GO" id="GO:0020037">
    <property type="term" value="F:heme binding"/>
    <property type="evidence" value="ECO:0007669"/>
    <property type="project" value="InterPro"/>
</dbReference>
<keyword evidence="1" id="KW-0813">Transport</keyword>
<sequence length="119" mass="13781">MESSLFIKYGGFSRIYKVIEKFYDNILKSETLNAHFKHTNMERLIHHQTSFISSLMGGPDYISDEQLAQAHKNLGINLKDWQEMINILSLTFSEQGISEDDAKQVIAKLETKRDFIVCH</sequence>
<gene>
    <name evidence="6" type="ORF">AOG27_15380</name>
</gene>
<feature type="binding site" description="distal binding residue" evidence="5">
    <location>
        <position position="71"/>
    </location>
    <ligand>
        <name>heme</name>
        <dbReference type="ChEBI" id="CHEBI:30413"/>
    </ligand>
    <ligandPart>
        <name>Fe</name>
        <dbReference type="ChEBI" id="CHEBI:18248"/>
    </ligandPart>
</feature>
<dbReference type="Proteomes" id="UP000050378">
    <property type="component" value="Unassembled WGS sequence"/>
</dbReference>
<dbReference type="OrthoDB" id="9795814at2"/>
<evidence type="ECO:0000313" key="6">
    <source>
        <dbReference type="EMBL" id="KPM82687.1"/>
    </source>
</evidence>
<dbReference type="InterPro" id="IPR009050">
    <property type="entry name" value="Globin-like_sf"/>
</dbReference>
<comment type="caution">
    <text evidence="6">The sequence shown here is derived from an EMBL/GenBank/DDBJ whole genome shotgun (WGS) entry which is preliminary data.</text>
</comment>
<evidence type="ECO:0000313" key="7">
    <source>
        <dbReference type="Proteomes" id="UP000050378"/>
    </source>
</evidence>
<organism evidence="6 7">
    <name type="scientific">Pseudoalteromonas lipolytica</name>
    <dbReference type="NCBI Taxonomy" id="570156"/>
    <lineage>
        <taxon>Bacteria</taxon>
        <taxon>Pseudomonadati</taxon>
        <taxon>Pseudomonadota</taxon>
        <taxon>Gammaproteobacteria</taxon>
        <taxon>Alteromonadales</taxon>
        <taxon>Pseudoalteromonadaceae</taxon>
        <taxon>Pseudoalteromonas</taxon>
    </lineage>
</organism>
<protein>
    <recommendedName>
        <fullName evidence="8">Globin</fullName>
    </recommendedName>
</protein>
<dbReference type="Gene3D" id="1.10.490.10">
    <property type="entry name" value="Globins"/>
    <property type="match status" value="1"/>
</dbReference>
<keyword evidence="3 5" id="KW-0479">Metal-binding</keyword>
<dbReference type="STRING" id="570156.AOG27_15380"/>
<evidence type="ECO:0000256" key="4">
    <source>
        <dbReference type="ARBA" id="ARBA00023004"/>
    </source>
</evidence>
<accession>A0A0P7EBQ2</accession>
<dbReference type="GO" id="GO:0046872">
    <property type="term" value="F:metal ion binding"/>
    <property type="evidence" value="ECO:0007669"/>
    <property type="project" value="UniProtKB-KW"/>
</dbReference>
<reference evidence="6 7" key="1">
    <citation type="submission" date="2015-09" db="EMBL/GenBank/DDBJ databases">
        <title>Draft Genome Sequence of Pseudoalteromonas lipolytica UCD-48B.</title>
        <authorList>
            <person name="Krusor M."/>
            <person name="Coil D.A."/>
            <person name="Lang J.M."/>
            <person name="Eisen J.A."/>
            <person name="Alexiev A."/>
        </authorList>
    </citation>
    <scope>NUCLEOTIDE SEQUENCE [LARGE SCALE GENOMIC DNA]</scope>
    <source>
        <strain evidence="6 7">UCD-48B</strain>
    </source>
</reference>
<feature type="binding site" description="distal binding residue" evidence="5">
    <location>
        <position position="47"/>
    </location>
    <ligand>
        <name>heme</name>
        <dbReference type="ChEBI" id="CHEBI:30413"/>
    </ligand>
    <ligandPart>
        <name>Fe</name>
        <dbReference type="ChEBI" id="CHEBI:18248"/>
    </ligandPart>
</feature>